<dbReference type="Pfam" id="PF08310">
    <property type="entry name" value="LGFP"/>
    <property type="match status" value="2"/>
</dbReference>
<keyword evidence="3 5" id="KW-0378">Hydrolase</keyword>
<dbReference type="InterPro" id="IPR050131">
    <property type="entry name" value="Peptidase_S8_subtilisin-like"/>
</dbReference>
<reference evidence="9 10" key="1">
    <citation type="submission" date="2016-10" db="EMBL/GenBank/DDBJ databases">
        <title>Draft genome sequence of strain LCT isolated from the Shenzhou X spacecraft of China.</title>
        <authorList>
            <person name="Huang B."/>
        </authorList>
    </citation>
    <scope>NUCLEOTIDE SEQUENCE [LARGE SCALE GENOMIC DNA]</scope>
    <source>
        <strain evidence="9 10">LCT-H5</strain>
    </source>
</reference>
<dbReference type="PROSITE" id="PS00137">
    <property type="entry name" value="SUBTILASE_HIS"/>
    <property type="match status" value="1"/>
</dbReference>
<accession>A0A1S2MWM9</accession>
<dbReference type="PANTHER" id="PTHR43806">
    <property type="entry name" value="PEPTIDASE S8"/>
    <property type="match status" value="1"/>
</dbReference>
<dbReference type="PROSITE" id="PS51892">
    <property type="entry name" value="SUBTILASE"/>
    <property type="match status" value="1"/>
</dbReference>
<dbReference type="SUPFAM" id="SSF52743">
    <property type="entry name" value="Subtilisin-like"/>
    <property type="match status" value="1"/>
</dbReference>
<dbReference type="InterPro" id="IPR013207">
    <property type="entry name" value="LGFP"/>
</dbReference>
<feature type="domain" description="Peptidase S8/S53" evidence="8">
    <location>
        <begin position="186"/>
        <end position="461"/>
    </location>
</feature>
<feature type="compositionally biased region" description="Polar residues" evidence="6">
    <location>
        <begin position="41"/>
        <end position="50"/>
    </location>
</feature>
<dbReference type="InterPro" id="IPR022398">
    <property type="entry name" value="Peptidase_S8_His-AS"/>
</dbReference>
<dbReference type="PRINTS" id="PR00723">
    <property type="entry name" value="SUBTILISIN"/>
</dbReference>
<feature type="active site" description="Charge relay system" evidence="5">
    <location>
        <position position="195"/>
    </location>
</feature>
<dbReference type="GO" id="GO:0004252">
    <property type="term" value="F:serine-type endopeptidase activity"/>
    <property type="evidence" value="ECO:0007669"/>
    <property type="project" value="UniProtKB-UniRule"/>
</dbReference>
<dbReference type="RefSeq" id="WP_075515572.1">
    <property type="nucleotide sequence ID" value="NZ_MODZ01000019.1"/>
</dbReference>
<feature type="signal peptide" evidence="7">
    <location>
        <begin position="1"/>
        <end position="30"/>
    </location>
</feature>
<gene>
    <name evidence="9" type="ORF">BK826_10405</name>
</gene>
<feature type="active site" description="Charge relay system" evidence="5">
    <location>
        <position position="423"/>
    </location>
</feature>
<name>A0A1S2MWM9_9MICC</name>
<dbReference type="Proteomes" id="UP000179540">
    <property type="component" value="Unassembled WGS sequence"/>
</dbReference>
<dbReference type="PROSITE" id="PS00138">
    <property type="entry name" value="SUBTILASE_SER"/>
    <property type="match status" value="1"/>
</dbReference>
<feature type="compositionally biased region" description="Low complexity" evidence="6">
    <location>
        <begin position="25"/>
        <end position="40"/>
    </location>
</feature>
<dbReference type="InterPro" id="IPR036852">
    <property type="entry name" value="Peptidase_S8/S53_dom_sf"/>
</dbReference>
<dbReference type="EMBL" id="MODZ01000019">
    <property type="protein sequence ID" value="OIJ33897.1"/>
    <property type="molecule type" value="Genomic_DNA"/>
</dbReference>
<keyword evidence="2 5" id="KW-0645">Protease</keyword>
<protein>
    <recommendedName>
        <fullName evidence="8">Peptidase S8/S53 domain-containing protein</fullName>
    </recommendedName>
</protein>
<dbReference type="PANTHER" id="PTHR43806:SF11">
    <property type="entry name" value="CEREVISIN-RELATED"/>
    <property type="match status" value="1"/>
</dbReference>
<evidence type="ECO:0000259" key="8">
    <source>
        <dbReference type="Pfam" id="PF00082"/>
    </source>
</evidence>
<dbReference type="GO" id="GO:0006508">
    <property type="term" value="P:proteolysis"/>
    <property type="evidence" value="ECO:0007669"/>
    <property type="project" value="UniProtKB-KW"/>
</dbReference>
<keyword evidence="7" id="KW-0732">Signal</keyword>
<comment type="caution">
    <text evidence="9">The sequence shown here is derived from an EMBL/GenBank/DDBJ whole genome shotgun (WGS) entry which is preliminary data.</text>
</comment>
<dbReference type="InterPro" id="IPR015500">
    <property type="entry name" value="Peptidase_S8_subtilisin-rel"/>
</dbReference>
<sequence length="713" mass="75471">MRHRTPSRPCLALAISAALLLGAGAPAADAAPPSGPIPSARTAQSDTSGPTLARSAEDTGREERASTEPDTDRILVDFADGVDDATKQRVIAEADAASQPLRDAKEVKETATGQTVVASAEKLTPTEQKSVVQDLEEDPAVVSAEPDTIVHRATAAWQDNPSDVYFPSQWNLRDIDVPAAWKLATGKNVTIGITDTGITSHPEFSGKTATGYDFVSGAYDRDGTGGRDADPTDPGVLNSSENWHGTHVAGIAAAKTDNGLGIAGVAPDATISMARSLGTGASGYQSDIADSIVWLSGGTVPGVPKNPNPSGVINASLSWPSDSCPDIMKSAIDSAHARNVPVVVAAGNTGTNADYATPSNCLGAIVVGATTTNDIITGYSNWGSMLDIMAPGGAMGAGQVFSTWNDGWSQPGAASYRYMNGTSMAAPHITGVIALMKERNPSLSVEQIRSILYSTGTYNAGYRTVDARAAVAAVTPQYRLEGNIKRFYDANGGAARFGAPTMNELSTTNGGRTQNYAHGYGIYWTQRTGAHSLRWGSAIPNAFAAAGWENGWGYPDSEEASAGAGARYQSFDKWFDDGKKPIAFWKSDTGTFTVERRYNIGKYWTSHGAQSGLGMPVSQEKRIGDTGAYQFYRSLDGQWKSTLVMWTPQRGAHAIKQYGAIGAAWVAGGRENGTYGWPVSDEYRSGNTMRQDFSKGWSLEYDLTTHVTRAIRS</sequence>
<keyword evidence="4 5" id="KW-0720">Serine protease</keyword>
<dbReference type="Pfam" id="PF00082">
    <property type="entry name" value="Peptidase_S8"/>
    <property type="match status" value="1"/>
</dbReference>
<feature type="chain" id="PRO_5013114194" description="Peptidase S8/S53 domain-containing protein" evidence="7">
    <location>
        <begin position="31"/>
        <end position="713"/>
    </location>
</feature>
<evidence type="ECO:0000256" key="4">
    <source>
        <dbReference type="ARBA" id="ARBA00022825"/>
    </source>
</evidence>
<evidence type="ECO:0000256" key="2">
    <source>
        <dbReference type="ARBA" id="ARBA00022670"/>
    </source>
</evidence>
<evidence type="ECO:0000256" key="1">
    <source>
        <dbReference type="ARBA" id="ARBA00011073"/>
    </source>
</evidence>
<dbReference type="AlphaFoldDB" id="A0A1S2MWM9"/>
<comment type="similarity">
    <text evidence="1 5">Belongs to the peptidase S8 family.</text>
</comment>
<feature type="region of interest" description="Disordered" evidence="6">
    <location>
        <begin position="25"/>
        <end position="73"/>
    </location>
</feature>
<feature type="compositionally biased region" description="Basic and acidic residues" evidence="6">
    <location>
        <begin position="55"/>
        <end position="73"/>
    </location>
</feature>
<organism evidence="9 10">
    <name type="scientific">Rothia kristinae</name>
    <dbReference type="NCBI Taxonomy" id="37923"/>
    <lineage>
        <taxon>Bacteria</taxon>
        <taxon>Bacillati</taxon>
        <taxon>Actinomycetota</taxon>
        <taxon>Actinomycetes</taxon>
        <taxon>Micrococcales</taxon>
        <taxon>Micrococcaceae</taxon>
        <taxon>Rothia</taxon>
    </lineage>
</organism>
<evidence type="ECO:0000256" key="7">
    <source>
        <dbReference type="SAM" id="SignalP"/>
    </source>
</evidence>
<proteinExistence type="inferred from homology"/>
<feature type="active site" description="Charge relay system" evidence="5">
    <location>
        <position position="244"/>
    </location>
</feature>
<dbReference type="InterPro" id="IPR000209">
    <property type="entry name" value="Peptidase_S8/S53_dom"/>
</dbReference>
<evidence type="ECO:0000256" key="3">
    <source>
        <dbReference type="ARBA" id="ARBA00022801"/>
    </source>
</evidence>
<evidence type="ECO:0000256" key="5">
    <source>
        <dbReference type="PROSITE-ProRule" id="PRU01240"/>
    </source>
</evidence>
<evidence type="ECO:0000313" key="9">
    <source>
        <dbReference type="EMBL" id="OIJ33897.1"/>
    </source>
</evidence>
<evidence type="ECO:0000313" key="10">
    <source>
        <dbReference type="Proteomes" id="UP000179540"/>
    </source>
</evidence>
<dbReference type="InterPro" id="IPR023828">
    <property type="entry name" value="Peptidase_S8_Ser-AS"/>
</dbReference>
<dbReference type="Gene3D" id="3.40.50.200">
    <property type="entry name" value="Peptidase S8/S53 domain"/>
    <property type="match status" value="1"/>
</dbReference>
<evidence type="ECO:0000256" key="6">
    <source>
        <dbReference type="SAM" id="MobiDB-lite"/>
    </source>
</evidence>